<keyword evidence="3 5" id="KW-0732">Signal</keyword>
<accession>A0ABU9YLY9</accession>
<dbReference type="InterPro" id="IPR028082">
    <property type="entry name" value="Peripla_BP_I"/>
</dbReference>
<name>A0ABU9YLY9_9PROT</name>
<evidence type="ECO:0000313" key="7">
    <source>
        <dbReference type="EMBL" id="MEN2989817.1"/>
    </source>
</evidence>
<evidence type="ECO:0000256" key="5">
    <source>
        <dbReference type="SAM" id="SignalP"/>
    </source>
</evidence>
<keyword evidence="2" id="KW-0813">Transport</keyword>
<keyword evidence="4" id="KW-0029">Amino-acid transport</keyword>
<comment type="similarity">
    <text evidence="1">Belongs to the leucine-binding protein family.</text>
</comment>
<dbReference type="CDD" id="cd06330">
    <property type="entry name" value="PBP1_As_SBP-like"/>
    <property type="match status" value="1"/>
</dbReference>
<comment type="caution">
    <text evidence="7">The sequence shown here is derived from an EMBL/GenBank/DDBJ whole genome shotgun (WGS) entry which is preliminary data.</text>
</comment>
<gene>
    <name evidence="7" type="ORF">WG926_15980</name>
</gene>
<dbReference type="PANTHER" id="PTHR30483">
    <property type="entry name" value="LEUCINE-SPECIFIC-BINDING PROTEIN"/>
    <property type="match status" value="1"/>
</dbReference>
<dbReference type="Gene3D" id="3.40.50.2300">
    <property type="match status" value="2"/>
</dbReference>
<dbReference type="PROSITE" id="PS51318">
    <property type="entry name" value="TAT"/>
    <property type="match status" value="1"/>
</dbReference>
<reference evidence="7 8" key="1">
    <citation type="submission" date="2024-03" db="EMBL/GenBank/DDBJ databases">
        <title>High-quality draft genome sequencing of Tistrella sp. BH-R2-4.</title>
        <authorList>
            <person name="Dong C."/>
        </authorList>
    </citation>
    <scope>NUCLEOTIDE SEQUENCE [LARGE SCALE GENOMIC DNA]</scope>
    <source>
        <strain evidence="7 8">BH-R2-4</strain>
    </source>
</reference>
<evidence type="ECO:0000256" key="1">
    <source>
        <dbReference type="ARBA" id="ARBA00010062"/>
    </source>
</evidence>
<protein>
    <submittedName>
        <fullName evidence="7">ABC transporter substrate-binding protein</fullName>
    </submittedName>
</protein>
<feature type="domain" description="Leucine-binding protein" evidence="6">
    <location>
        <begin position="40"/>
        <end position="382"/>
    </location>
</feature>
<evidence type="ECO:0000313" key="8">
    <source>
        <dbReference type="Proteomes" id="UP001413721"/>
    </source>
</evidence>
<sequence>MTTPRNPITRRGFLAGTAAAAAFGTAAAMGIRPARAQKAPLRVGAMFPMSGIGAEAGAAWLLGTQLAVDQWNRKGGVLGRQIELVVRDDKYSSAGAVTAGRELAGMGINLMVGASQSPMALGLAPLLADMNAVCVAPTPSAMSLTHENFTRNFFRLCPNASMLYGGLAQILVEKNPEVSNWATIVFDSEYGHDAVRYFEHGIRQAAGTREITFEDPIYVPVNKTDFRVEINQLMNSKAEGLYLGVIAAPAISFLQQARSVGLNRKLKVMGEAGTDLLIAKAMQKSTPDNLWSVSYWHPQHEPFASNEMSQQLYKDYVEKTGDKYPVGLLTSSHRSSLALFNGIEKAGDTDTQAVIAAMEGMTFDTIAGPYTIRKEDHQGHGHSVYAKVGPRDAEPFWGTNELAFLEDASVMEPATPGTPFKLPTS</sequence>
<organism evidence="7 8">
    <name type="scientific">Tistrella arctica</name>
    <dbReference type="NCBI Taxonomy" id="3133430"/>
    <lineage>
        <taxon>Bacteria</taxon>
        <taxon>Pseudomonadati</taxon>
        <taxon>Pseudomonadota</taxon>
        <taxon>Alphaproteobacteria</taxon>
        <taxon>Geminicoccales</taxon>
        <taxon>Geminicoccaceae</taxon>
        <taxon>Tistrella</taxon>
    </lineage>
</organism>
<dbReference type="RefSeq" id="WP_345937763.1">
    <property type="nucleotide sequence ID" value="NZ_JBBKTW010000005.1"/>
</dbReference>
<dbReference type="InterPro" id="IPR006311">
    <property type="entry name" value="TAT_signal"/>
</dbReference>
<dbReference type="PANTHER" id="PTHR30483:SF37">
    <property type="entry name" value="ABC TRANSPORTER SUBSTRATE-BINDING PROTEIN"/>
    <property type="match status" value="1"/>
</dbReference>
<evidence type="ECO:0000259" key="6">
    <source>
        <dbReference type="Pfam" id="PF13458"/>
    </source>
</evidence>
<feature type="signal peptide" evidence="5">
    <location>
        <begin position="1"/>
        <end position="28"/>
    </location>
</feature>
<keyword evidence="8" id="KW-1185">Reference proteome</keyword>
<dbReference type="PRINTS" id="PR00337">
    <property type="entry name" value="LEUILEVALBP"/>
</dbReference>
<proteinExistence type="inferred from homology"/>
<dbReference type="SUPFAM" id="SSF53822">
    <property type="entry name" value="Periplasmic binding protein-like I"/>
    <property type="match status" value="1"/>
</dbReference>
<dbReference type="EMBL" id="JBBKTW010000005">
    <property type="protein sequence ID" value="MEN2989817.1"/>
    <property type="molecule type" value="Genomic_DNA"/>
</dbReference>
<dbReference type="InterPro" id="IPR051010">
    <property type="entry name" value="BCAA_transport"/>
</dbReference>
<evidence type="ECO:0000256" key="3">
    <source>
        <dbReference type="ARBA" id="ARBA00022729"/>
    </source>
</evidence>
<evidence type="ECO:0000256" key="4">
    <source>
        <dbReference type="ARBA" id="ARBA00022970"/>
    </source>
</evidence>
<dbReference type="Proteomes" id="UP001413721">
    <property type="component" value="Unassembled WGS sequence"/>
</dbReference>
<feature type="chain" id="PRO_5045216339" evidence="5">
    <location>
        <begin position="29"/>
        <end position="425"/>
    </location>
</feature>
<evidence type="ECO:0000256" key="2">
    <source>
        <dbReference type="ARBA" id="ARBA00022448"/>
    </source>
</evidence>
<dbReference type="InterPro" id="IPR028081">
    <property type="entry name" value="Leu-bd"/>
</dbReference>
<dbReference type="InterPro" id="IPR000709">
    <property type="entry name" value="Leu_Ile_Val-bd"/>
</dbReference>
<dbReference type="Pfam" id="PF13458">
    <property type="entry name" value="Peripla_BP_6"/>
    <property type="match status" value="1"/>
</dbReference>